<keyword evidence="2" id="KW-1133">Transmembrane helix</keyword>
<feature type="compositionally biased region" description="Low complexity" evidence="1">
    <location>
        <begin position="688"/>
        <end position="729"/>
    </location>
</feature>
<dbReference type="EMBL" id="HBUF01119141">
    <property type="protein sequence ID" value="CAG6641785.1"/>
    <property type="molecule type" value="Transcribed_RNA"/>
</dbReference>
<feature type="compositionally biased region" description="Polar residues" evidence="1">
    <location>
        <begin position="297"/>
        <end position="314"/>
    </location>
</feature>
<protein>
    <recommendedName>
        <fullName evidence="4">SEA domain-containing protein</fullName>
    </recommendedName>
</protein>
<feature type="region of interest" description="Disordered" evidence="1">
    <location>
        <begin position="867"/>
        <end position="886"/>
    </location>
</feature>
<dbReference type="SUPFAM" id="SSF82671">
    <property type="entry name" value="SEA domain"/>
    <property type="match status" value="1"/>
</dbReference>
<feature type="compositionally biased region" description="Low complexity" evidence="1">
    <location>
        <begin position="635"/>
        <end position="646"/>
    </location>
</feature>
<keyword evidence="2" id="KW-0472">Membrane</keyword>
<feature type="compositionally biased region" description="Basic and acidic residues" evidence="1">
    <location>
        <begin position="670"/>
        <end position="684"/>
    </location>
</feature>
<name>A0A8D8R053_9HEMI</name>
<feature type="compositionally biased region" description="Polar residues" evidence="1">
    <location>
        <begin position="776"/>
        <end position="787"/>
    </location>
</feature>
<dbReference type="PROSITE" id="PS50024">
    <property type="entry name" value="SEA"/>
    <property type="match status" value="1"/>
</dbReference>
<dbReference type="InterPro" id="IPR000082">
    <property type="entry name" value="SEA_dom"/>
</dbReference>
<keyword evidence="3" id="KW-0732">Signal</keyword>
<feature type="region of interest" description="Disordered" evidence="1">
    <location>
        <begin position="380"/>
        <end position="405"/>
    </location>
</feature>
<accession>A0A8D8R053</accession>
<feature type="compositionally biased region" description="Low complexity" evidence="1">
    <location>
        <begin position="1021"/>
        <end position="1046"/>
    </location>
</feature>
<dbReference type="Pfam" id="PF01390">
    <property type="entry name" value="SEA"/>
    <property type="match status" value="1"/>
</dbReference>
<feature type="transmembrane region" description="Helical" evidence="2">
    <location>
        <begin position="1210"/>
        <end position="1234"/>
    </location>
</feature>
<feature type="region of interest" description="Disordered" evidence="1">
    <location>
        <begin position="1021"/>
        <end position="1049"/>
    </location>
</feature>
<feature type="region of interest" description="Disordered" evidence="1">
    <location>
        <begin position="505"/>
        <end position="586"/>
    </location>
</feature>
<evidence type="ECO:0000256" key="1">
    <source>
        <dbReference type="SAM" id="MobiDB-lite"/>
    </source>
</evidence>
<feature type="compositionally biased region" description="Low complexity" evidence="1">
    <location>
        <begin position="173"/>
        <end position="188"/>
    </location>
</feature>
<proteinExistence type="predicted"/>
<evidence type="ECO:0000256" key="2">
    <source>
        <dbReference type="SAM" id="Phobius"/>
    </source>
</evidence>
<keyword evidence="2" id="KW-0812">Transmembrane</keyword>
<evidence type="ECO:0000313" key="5">
    <source>
        <dbReference type="EMBL" id="CAG6641785.1"/>
    </source>
</evidence>
<feature type="compositionally biased region" description="Polar residues" evidence="1">
    <location>
        <begin position="565"/>
        <end position="586"/>
    </location>
</feature>
<feature type="chain" id="PRO_5034772937" description="SEA domain-containing protein" evidence="3">
    <location>
        <begin position="22"/>
        <end position="1344"/>
    </location>
</feature>
<sequence>MFTHCLVTLLYLGSCVHFSSSQQGQPEFFFSNAAAQRGQFQPLPSAQSQQFSNFFQPINSGPFSPFRSQDISPSSQPQFQTFQQTFPSQPTAFQVPPIQSSVPTNTNFNNFITSSRASPPAQNTFQPIKPQPSFQPSSNFRQQKQQQPFSSVPTATRSDPRFQFTSFSTGEAQPQPSRPSFQSSVPVSTFQSPQPQAFSEVFQDDTPSKQQFNSFVNEQLQKDNIDDFIPQNRWRNTRPNAEIDTNRLQRKPQPTTRAPSPPPRSRIPTFSSDDDTDGNDSNSLGQQSSDYDEPTFFKQTQSGINKQNTFQRTKPLNDRRTENLSPKTRFEISTYRPQHQFIPKKEEPIEIENEEEEELEDGEGEEEYIDEPVKPAEPVRTTQAVRTDSRYRPTTYSPPSGAKARFINNQNNKINRQNVLDAQPEVTTFRQKPLKNISFNKESTRNNSTIIPVTLKKQFKITGPIGAVKNNSTFDVVVMNKDHTFVTDENFKGFVDSASIDVTDTPHIAAGEPNASDEESGGLQVAVEPSTTTKRTTVETTTTPSPTTVRVTKAPSRTSSPTSSNPKQSTPTSVSPPNNGENPSSTESWVIVASVQTSRSVSGARFIPSGAVKQEEQPKPLVPKSKENEDEIEKTTSSRNSSSTESIIDKLDRVQSELSSGILGGFNPSKPEDKFDLDPPEKITTEAVTTKSNTTPSSSEESSSPKFVPSSKRFTTTSKPSTSKPSGKTSLKDSIQFDEELVGLLPQGFKPRTYTNKKSTTTTTTSIRPTSEESEVTSAKPSSTTRSLLPKLKPKIKFEEVKSLVPEGYTPPSEESEKAKPALESILSKVKFDDVSALLPPGFKSESSPPERSGKFVPKIKFDESASSSLLPKGFKPQGPAPIKNVTGIIGKAKPVDISAFLPPGFKPTEEPELAEDTVKKTSVNTVNESPTESSTAPEENGSTTSSSKVVFPSRPGAAAATRKNSTASGNKAGKGGAFIGQPKIQKGWPTRATTEFAGWPSPPTSTISIEEILRAAKAAATSTESSEAAAAASSTTTTTTTTTPAPTTPGYCTTDCELAATIKLVGGAKWVPELYDHNTKEWKTLANEVEEQLDAVYSGSASLNRWYKKIRIDAFSPGSVLVDYFVELSELGRTVSTADMKRLFHESLLQSTVNSEALTAQASAQQADYSKLKLGTFDVDPKFTDFVVLQKPQVPVVGMAEQDTLLPQWAIAVIVIGLASLLFVLIFGITVLVSRHKNAKKQPSPLTEDMLHELNKNHMGGHENYGADDLYNMEDVWNDKPIKKRGSTAYHDNSMPNLYDSWRSDWNGYYYNAYYGAGGGGGGAGSNHSGYATRRRSDYDTNF</sequence>
<evidence type="ECO:0000259" key="4">
    <source>
        <dbReference type="PROSITE" id="PS50024"/>
    </source>
</evidence>
<feature type="compositionally biased region" description="Low complexity" evidence="1">
    <location>
        <begin position="929"/>
        <end position="940"/>
    </location>
</feature>
<feature type="region of interest" description="Disordered" evidence="1">
    <location>
        <begin position="606"/>
        <end position="792"/>
    </location>
</feature>
<feature type="compositionally biased region" description="Polar residues" evidence="1">
    <location>
        <begin position="112"/>
        <end position="172"/>
    </location>
</feature>
<feature type="region of interest" description="Disordered" evidence="1">
    <location>
        <begin position="900"/>
        <end position="985"/>
    </location>
</feature>
<feature type="region of interest" description="Disordered" evidence="1">
    <location>
        <begin position="98"/>
        <end position="195"/>
    </location>
</feature>
<feature type="compositionally biased region" description="Low complexity" evidence="1">
    <location>
        <begin position="751"/>
        <end position="769"/>
    </location>
</feature>
<dbReference type="InterPro" id="IPR036364">
    <property type="entry name" value="SEA_dom_sf"/>
</dbReference>
<feature type="compositionally biased region" description="Polar residues" evidence="1">
    <location>
        <begin position="380"/>
        <end position="398"/>
    </location>
</feature>
<feature type="region of interest" description="Disordered" evidence="1">
    <location>
        <begin position="223"/>
        <end position="325"/>
    </location>
</feature>
<feature type="compositionally biased region" description="Low complexity" evidence="1">
    <location>
        <begin position="527"/>
        <end position="564"/>
    </location>
</feature>
<reference evidence="5" key="1">
    <citation type="submission" date="2021-05" db="EMBL/GenBank/DDBJ databases">
        <authorList>
            <person name="Alioto T."/>
            <person name="Alioto T."/>
            <person name="Gomez Garrido J."/>
        </authorList>
    </citation>
    <scope>NUCLEOTIDE SEQUENCE</scope>
</reference>
<evidence type="ECO:0000256" key="3">
    <source>
        <dbReference type="SAM" id="SignalP"/>
    </source>
</evidence>
<organism evidence="5">
    <name type="scientific">Cacopsylla melanoneura</name>
    <dbReference type="NCBI Taxonomy" id="428564"/>
    <lineage>
        <taxon>Eukaryota</taxon>
        <taxon>Metazoa</taxon>
        <taxon>Ecdysozoa</taxon>
        <taxon>Arthropoda</taxon>
        <taxon>Hexapoda</taxon>
        <taxon>Insecta</taxon>
        <taxon>Pterygota</taxon>
        <taxon>Neoptera</taxon>
        <taxon>Paraneoptera</taxon>
        <taxon>Hemiptera</taxon>
        <taxon>Sternorrhyncha</taxon>
        <taxon>Psylloidea</taxon>
        <taxon>Psyllidae</taxon>
        <taxon>Psyllinae</taxon>
        <taxon>Cacopsylla</taxon>
    </lineage>
</organism>
<feature type="signal peptide" evidence="3">
    <location>
        <begin position="1"/>
        <end position="21"/>
    </location>
</feature>
<feature type="domain" description="SEA" evidence="4">
    <location>
        <begin position="1055"/>
        <end position="1180"/>
    </location>
</feature>